<dbReference type="InterPro" id="IPR001680">
    <property type="entry name" value="WD40_rpt"/>
</dbReference>
<dbReference type="InterPro" id="IPR020472">
    <property type="entry name" value="WD40_PAC1"/>
</dbReference>
<sequence length="320" mass="35926">MKGFADKLAAKSPAFQRTYLGILAPSLVKSGNFDKYYQTLTDFDFMLAKINHPEFGVRSLIDDYKFIDNSQIFDNPERVKILKLIEGALELSAHLLNKNQVELLSQLWGRLLSFELPGIKAFLTITKQTQFQPWLRPLIPSLDPPGRTLLRTLTGHSSSVDAITITSNGKFLISGSNDKSLKVWNLETGREDFSLRGHTDKINTIAVTPNGKLLISGSSDKTIKVWNLDTKTEVFIFKGHTDQITSVTITPSNKRVLSASEDKTIKVWNLKTRRAIKTLTGHSKKVNHLALMSYDRLIISGSDDKTLKVWDLETGSELIH</sequence>
<dbReference type="SMART" id="SM00320">
    <property type="entry name" value="WD40"/>
    <property type="match status" value="4"/>
</dbReference>
<keyword evidence="5" id="KW-1185">Reference proteome</keyword>
<dbReference type="PANTHER" id="PTHR19865:SF2">
    <property type="entry name" value="F-BOX AND WD REPEAT DOMAIN-CONTAINING 11-A"/>
    <property type="match status" value="1"/>
</dbReference>
<evidence type="ECO:0000313" key="4">
    <source>
        <dbReference type="EMBL" id="RCJ38766.1"/>
    </source>
</evidence>
<dbReference type="Proteomes" id="UP000252107">
    <property type="component" value="Unassembled WGS sequence"/>
</dbReference>
<keyword evidence="2" id="KW-0677">Repeat</keyword>
<reference evidence="4" key="1">
    <citation type="submission" date="2016-04" db="EMBL/GenBank/DDBJ databases">
        <authorList>
            <person name="Tabuchi Yagui T.R."/>
        </authorList>
    </citation>
    <scope>NUCLEOTIDE SEQUENCE [LARGE SCALE GENOMIC DNA]</scope>
    <source>
        <strain evidence="4">NIES-26</strain>
    </source>
</reference>
<dbReference type="PROSITE" id="PS50082">
    <property type="entry name" value="WD_REPEATS_2"/>
    <property type="match status" value="4"/>
</dbReference>
<dbReference type="InterPro" id="IPR039241">
    <property type="entry name" value="Rrp9-like"/>
</dbReference>
<dbReference type="SUPFAM" id="SSF50978">
    <property type="entry name" value="WD40 repeat-like"/>
    <property type="match status" value="1"/>
</dbReference>
<evidence type="ECO:0000256" key="1">
    <source>
        <dbReference type="ARBA" id="ARBA00022574"/>
    </source>
</evidence>
<dbReference type="PROSITE" id="PS50294">
    <property type="entry name" value="WD_REPEATS_REGION"/>
    <property type="match status" value="4"/>
</dbReference>
<dbReference type="InterPro" id="IPR036322">
    <property type="entry name" value="WD40_repeat_dom_sf"/>
</dbReference>
<feature type="repeat" description="WD" evidence="3">
    <location>
        <begin position="195"/>
        <end position="236"/>
    </location>
</feature>
<dbReference type="PANTHER" id="PTHR19865">
    <property type="entry name" value="U3 SMALL NUCLEOLAR RNA INTERACTING PROTEIN 2"/>
    <property type="match status" value="1"/>
</dbReference>
<name>A0A367RQD0_9NOSO</name>
<proteinExistence type="predicted"/>
<dbReference type="Gene3D" id="2.130.10.10">
    <property type="entry name" value="YVTN repeat-like/Quinoprotein amine dehydrogenase"/>
    <property type="match status" value="1"/>
</dbReference>
<keyword evidence="1 3" id="KW-0853">WD repeat</keyword>
<evidence type="ECO:0000256" key="3">
    <source>
        <dbReference type="PROSITE-ProRule" id="PRU00221"/>
    </source>
</evidence>
<dbReference type="PRINTS" id="PR00320">
    <property type="entry name" value="GPROTEINBRPT"/>
</dbReference>
<dbReference type="InterPro" id="IPR015943">
    <property type="entry name" value="WD40/YVTN_repeat-like_dom_sf"/>
</dbReference>
<dbReference type="InterPro" id="IPR019775">
    <property type="entry name" value="WD40_repeat_CS"/>
</dbReference>
<organism evidence="4 5">
    <name type="scientific">Nostoc minutum NIES-26</name>
    <dbReference type="NCBI Taxonomy" id="1844469"/>
    <lineage>
        <taxon>Bacteria</taxon>
        <taxon>Bacillati</taxon>
        <taxon>Cyanobacteriota</taxon>
        <taxon>Cyanophyceae</taxon>
        <taxon>Nostocales</taxon>
        <taxon>Nostocaceae</taxon>
        <taxon>Nostoc</taxon>
    </lineage>
</organism>
<protein>
    <submittedName>
        <fullName evidence="4">Uncharacterized protein</fullName>
    </submittedName>
</protein>
<feature type="repeat" description="WD" evidence="3">
    <location>
        <begin position="237"/>
        <end position="278"/>
    </location>
</feature>
<dbReference type="PROSITE" id="PS00678">
    <property type="entry name" value="WD_REPEATS_1"/>
    <property type="match status" value="4"/>
</dbReference>
<evidence type="ECO:0000313" key="5">
    <source>
        <dbReference type="Proteomes" id="UP000252107"/>
    </source>
</evidence>
<gene>
    <name evidence="4" type="ORF">A6770_12745</name>
</gene>
<dbReference type="Pfam" id="PF25173">
    <property type="entry name" value="Beta-prop_WDR3_1st"/>
    <property type="match status" value="1"/>
</dbReference>
<dbReference type="EMBL" id="LXQD01000087">
    <property type="protein sequence ID" value="RCJ38766.1"/>
    <property type="molecule type" value="Genomic_DNA"/>
</dbReference>
<dbReference type="GO" id="GO:0034511">
    <property type="term" value="F:U3 snoRNA binding"/>
    <property type="evidence" value="ECO:0007669"/>
    <property type="project" value="InterPro"/>
</dbReference>
<comment type="caution">
    <text evidence="4">The sequence shown here is derived from an EMBL/GenBank/DDBJ whole genome shotgun (WGS) entry which is preliminary data.</text>
</comment>
<feature type="repeat" description="WD" evidence="3">
    <location>
        <begin position="153"/>
        <end position="194"/>
    </location>
</feature>
<dbReference type="CDD" id="cd00200">
    <property type="entry name" value="WD40"/>
    <property type="match status" value="1"/>
</dbReference>
<evidence type="ECO:0000256" key="2">
    <source>
        <dbReference type="ARBA" id="ARBA00022737"/>
    </source>
</evidence>
<dbReference type="Gene3D" id="1.25.40.370">
    <property type="match status" value="1"/>
</dbReference>
<feature type="repeat" description="WD" evidence="3">
    <location>
        <begin position="279"/>
        <end position="320"/>
    </location>
</feature>
<accession>A0A367RQD0</accession>
<dbReference type="AlphaFoldDB" id="A0A367RQD0"/>